<dbReference type="EMBL" id="JAFBED010000002">
    <property type="protein sequence ID" value="MBM7619561.1"/>
    <property type="molecule type" value="Genomic_DNA"/>
</dbReference>
<dbReference type="InterPro" id="IPR020076">
    <property type="entry name" value="DUF2768"/>
</dbReference>
<proteinExistence type="predicted"/>
<evidence type="ECO:0000256" key="1">
    <source>
        <dbReference type="SAM" id="Phobius"/>
    </source>
</evidence>
<gene>
    <name evidence="2" type="ORF">JOC95_001410</name>
</gene>
<feature type="transmembrane region" description="Helical" evidence="1">
    <location>
        <begin position="6"/>
        <end position="27"/>
    </location>
</feature>
<organism evidence="2 3">
    <name type="scientific">Sutcliffiella tianshenii</name>
    <dbReference type="NCBI Taxonomy" id="1463404"/>
    <lineage>
        <taxon>Bacteria</taxon>
        <taxon>Bacillati</taxon>
        <taxon>Bacillota</taxon>
        <taxon>Bacilli</taxon>
        <taxon>Bacillales</taxon>
        <taxon>Bacillaceae</taxon>
        <taxon>Sutcliffiella</taxon>
    </lineage>
</organism>
<name>A0ABS2NY08_9BACI</name>
<evidence type="ECO:0000313" key="2">
    <source>
        <dbReference type="EMBL" id="MBM7619561.1"/>
    </source>
</evidence>
<reference evidence="2 3" key="1">
    <citation type="submission" date="2021-01" db="EMBL/GenBank/DDBJ databases">
        <title>Genomic Encyclopedia of Type Strains, Phase IV (KMG-IV): sequencing the most valuable type-strain genomes for metagenomic binning, comparative biology and taxonomic classification.</title>
        <authorList>
            <person name="Goeker M."/>
        </authorList>
    </citation>
    <scope>NUCLEOTIDE SEQUENCE [LARGE SCALE GENOMIC DNA]</scope>
    <source>
        <strain evidence="2 3">DSM 25879</strain>
    </source>
</reference>
<dbReference type="Pfam" id="PF10966">
    <property type="entry name" value="DUF2768"/>
    <property type="match status" value="1"/>
</dbReference>
<accession>A0ABS2NY08</accession>
<feature type="transmembrane region" description="Helical" evidence="1">
    <location>
        <begin position="39"/>
        <end position="61"/>
    </location>
</feature>
<keyword evidence="1" id="KW-0472">Membrane</keyword>
<keyword evidence="3" id="KW-1185">Reference proteome</keyword>
<comment type="caution">
    <text evidence="2">The sequence shown here is derived from an EMBL/GenBank/DDBJ whole genome shotgun (WGS) entry which is preliminary data.</text>
</comment>
<sequence>MSPALMKMWISFVAMGFMVISVLTVYFTKFKVKNNVIRMILNTIAFLLIAVAGLIIFYVVFSGPVPESALM</sequence>
<keyword evidence="1" id="KW-1133">Transmembrane helix</keyword>
<protein>
    <submittedName>
        <fullName evidence="2">Membrane protein YqjE</fullName>
    </submittedName>
</protein>
<evidence type="ECO:0000313" key="3">
    <source>
        <dbReference type="Proteomes" id="UP000737402"/>
    </source>
</evidence>
<keyword evidence="1" id="KW-0812">Transmembrane</keyword>
<dbReference type="RefSeq" id="WP_204414636.1">
    <property type="nucleotide sequence ID" value="NZ_JAFBED010000002.1"/>
</dbReference>
<dbReference type="Proteomes" id="UP000737402">
    <property type="component" value="Unassembled WGS sequence"/>
</dbReference>